<name>A0A1I3VEU5_9HYPH</name>
<protein>
    <submittedName>
        <fullName evidence="2">Uncharacterized protein</fullName>
    </submittedName>
</protein>
<sequence length="163" mass="17817">MVHHLKLSCSSRLHSPAASSPARPSKPSSAALDPGSPLRSSGMTSEGKATPQTTTAILHLMWNPANYQRPQRPPENPPANKSLSTTQRAIPQCHPGPRAGTHEAPRHTQPLFLSRLHLISTSTIALTYSSGSRIIATLVRDDIREQRLTKHRCHHALGKRSVR</sequence>
<keyword evidence="3" id="KW-1185">Reference proteome</keyword>
<feature type="compositionally biased region" description="Low complexity" evidence="1">
    <location>
        <begin position="8"/>
        <end position="31"/>
    </location>
</feature>
<gene>
    <name evidence="2" type="ORF">SAMN04488518_101351</name>
</gene>
<comment type="caution">
    <text evidence="2">The sequence shown here is derived from an EMBL/GenBank/DDBJ whole genome shotgun (WGS) entry which is preliminary data.</text>
</comment>
<reference evidence="2 3" key="1">
    <citation type="submission" date="2016-10" db="EMBL/GenBank/DDBJ databases">
        <authorList>
            <person name="Varghese N."/>
            <person name="Submissions S."/>
        </authorList>
    </citation>
    <scope>NUCLEOTIDE SEQUENCE [LARGE SCALE GENOMIC DNA]</scope>
    <source>
        <strain evidence="2 3">DSM 16392</strain>
    </source>
</reference>
<feature type="compositionally biased region" description="Polar residues" evidence="1">
    <location>
        <begin position="79"/>
        <end position="89"/>
    </location>
</feature>
<accession>A0A1I3VEU5</accession>
<dbReference type="EMBL" id="FOSK01000001">
    <property type="protein sequence ID" value="SFJ93795.1"/>
    <property type="molecule type" value="Genomic_DNA"/>
</dbReference>
<evidence type="ECO:0000313" key="3">
    <source>
        <dbReference type="Proteomes" id="UP000199598"/>
    </source>
</evidence>
<proteinExistence type="predicted"/>
<evidence type="ECO:0000313" key="2">
    <source>
        <dbReference type="EMBL" id="SFJ93795.1"/>
    </source>
</evidence>
<feature type="region of interest" description="Disordered" evidence="1">
    <location>
        <begin position="1"/>
        <end position="105"/>
    </location>
</feature>
<evidence type="ECO:0000256" key="1">
    <source>
        <dbReference type="SAM" id="MobiDB-lite"/>
    </source>
</evidence>
<dbReference type="Proteomes" id="UP000199598">
    <property type="component" value="Unassembled WGS sequence"/>
</dbReference>
<organism evidence="2 3">
    <name type="scientific">Pseudovibrio ascidiaceicola</name>
    <dbReference type="NCBI Taxonomy" id="285279"/>
    <lineage>
        <taxon>Bacteria</taxon>
        <taxon>Pseudomonadati</taxon>
        <taxon>Pseudomonadota</taxon>
        <taxon>Alphaproteobacteria</taxon>
        <taxon>Hyphomicrobiales</taxon>
        <taxon>Stappiaceae</taxon>
        <taxon>Pseudovibrio</taxon>
    </lineage>
</organism>